<comment type="catalytic activity">
    <reaction evidence="2">
        <text>2 GTP = 3',3'-c-di-GMP + 2 diphosphate</text>
        <dbReference type="Rhea" id="RHEA:24898"/>
        <dbReference type="ChEBI" id="CHEBI:33019"/>
        <dbReference type="ChEBI" id="CHEBI:37565"/>
        <dbReference type="ChEBI" id="CHEBI:58805"/>
        <dbReference type="EC" id="2.7.7.65"/>
    </reaction>
</comment>
<dbReference type="RefSeq" id="WP_377153064.1">
    <property type="nucleotide sequence ID" value="NZ_JBHSAF010000014.1"/>
</dbReference>
<dbReference type="PROSITE" id="PS50887">
    <property type="entry name" value="GGDEF"/>
    <property type="match status" value="1"/>
</dbReference>
<name>A0ABV8CQ28_9GAMM</name>
<evidence type="ECO:0000313" key="7">
    <source>
        <dbReference type="Proteomes" id="UP001595692"/>
    </source>
</evidence>
<dbReference type="SMART" id="SM00267">
    <property type="entry name" value="GGDEF"/>
    <property type="match status" value="1"/>
</dbReference>
<dbReference type="CDD" id="cd01949">
    <property type="entry name" value="GGDEF"/>
    <property type="match status" value="1"/>
</dbReference>
<evidence type="ECO:0000259" key="5">
    <source>
        <dbReference type="PROSITE" id="PS50887"/>
    </source>
</evidence>
<dbReference type="InterPro" id="IPR029151">
    <property type="entry name" value="Sensor-like_sf"/>
</dbReference>
<comment type="caution">
    <text evidence="6">The sequence shown here is derived from an EMBL/GenBank/DDBJ whole genome shotgun (WGS) entry which is preliminary data.</text>
</comment>
<keyword evidence="7" id="KW-1185">Reference proteome</keyword>
<keyword evidence="4" id="KW-1133">Transmembrane helix</keyword>
<reference evidence="7" key="1">
    <citation type="journal article" date="2019" name="Int. J. Syst. Evol. Microbiol.">
        <title>The Global Catalogue of Microorganisms (GCM) 10K type strain sequencing project: providing services to taxonomists for standard genome sequencing and annotation.</title>
        <authorList>
            <consortium name="The Broad Institute Genomics Platform"/>
            <consortium name="The Broad Institute Genome Sequencing Center for Infectious Disease"/>
            <person name="Wu L."/>
            <person name="Ma J."/>
        </authorList>
    </citation>
    <scope>NUCLEOTIDE SEQUENCE [LARGE SCALE GENOMIC DNA]</scope>
    <source>
        <strain evidence="7">CCUG 54939</strain>
    </source>
</reference>
<dbReference type="PANTHER" id="PTHR45138">
    <property type="entry name" value="REGULATORY COMPONENTS OF SENSORY TRANSDUCTION SYSTEM"/>
    <property type="match status" value="1"/>
</dbReference>
<dbReference type="InterPro" id="IPR050469">
    <property type="entry name" value="Diguanylate_Cyclase"/>
</dbReference>
<feature type="domain" description="GGDEF" evidence="5">
    <location>
        <begin position="372"/>
        <end position="496"/>
    </location>
</feature>
<keyword evidence="6" id="KW-0548">Nucleotidyltransferase</keyword>
<accession>A0ABV8CQ28</accession>
<dbReference type="Gene3D" id="3.30.450.20">
    <property type="entry name" value="PAS domain"/>
    <property type="match status" value="2"/>
</dbReference>
<dbReference type="InterPro" id="IPR029787">
    <property type="entry name" value="Nucleotide_cyclase"/>
</dbReference>
<dbReference type="InterPro" id="IPR043128">
    <property type="entry name" value="Rev_trsase/Diguanyl_cyclase"/>
</dbReference>
<evidence type="ECO:0000313" key="6">
    <source>
        <dbReference type="EMBL" id="MFC3914320.1"/>
    </source>
</evidence>
<dbReference type="SUPFAM" id="SSF55073">
    <property type="entry name" value="Nucleotide cyclase"/>
    <property type="match status" value="1"/>
</dbReference>
<dbReference type="CDD" id="cd18773">
    <property type="entry name" value="PDC1_HK_sensor"/>
    <property type="match status" value="1"/>
</dbReference>
<protein>
    <recommendedName>
        <fullName evidence="1">diguanylate cyclase</fullName>
        <ecNumber evidence="1">2.7.7.65</ecNumber>
    </recommendedName>
</protein>
<evidence type="ECO:0000256" key="2">
    <source>
        <dbReference type="ARBA" id="ARBA00034247"/>
    </source>
</evidence>
<dbReference type="Gene3D" id="3.30.70.270">
    <property type="match status" value="1"/>
</dbReference>
<feature type="transmembrane region" description="Helical" evidence="4">
    <location>
        <begin position="274"/>
        <end position="297"/>
    </location>
</feature>
<proteinExistence type="predicted"/>
<evidence type="ECO:0000256" key="4">
    <source>
        <dbReference type="SAM" id="Phobius"/>
    </source>
</evidence>
<dbReference type="Proteomes" id="UP001595692">
    <property type="component" value="Unassembled WGS sequence"/>
</dbReference>
<sequence>MKIRQDRRSYYIFLLLTISSSVLTLLIGIGMGWLNLQNTIEGRGRDFHKLLLTLDSLYLSPLSHNNQTILAIIEEQMDKPAIARGEPALNAVWNAAYRLRAEPAYLFFYNMATNRLDTYPHWAPNEPYNPKVRPWYQALLAEGGDSQLIGPYREFNSGDWMLSYTRRVRNHDGAILGLLIADIPVDRIHERLQQSLKDVGVGLRVLHHQTGELITEIYPERFPPSGDGSHASSSWQILHHGQQLNYRNGESLLDLQLYLPASLFMESVLGTLRLIVLPMVLLFGLSLASLTVLILIFRAEQRLVAKLLAGEDPEVLHQRLSTWFSRDVLARAHLLRHEQMANREALLTDPLTGILNRRAFDLDLASTRNQASALTLMLLDVDRFKEVNDQFGHQEGDRVLIAVARQLREVMQPALSYRIGGDEFAVLTAERRAAVLLDSVQRLQHALRRLTPGSVTVSIGIATVDDSRDSGLFELADASLYRSKQHGRDGWTLRTAHGDWFNSGSPPVFNVPSETGSRPAAAPKADTSTPPGG</sequence>
<dbReference type="NCBIfam" id="TIGR00254">
    <property type="entry name" value="GGDEF"/>
    <property type="match status" value="1"/>
</dbReference>
<dbReference type="GO" id="GO:0052621">
    <property type="term" value="F:diguanylate cyclase activity"/>
    <property type="evidence" value="ECO:0007669"/>
    <property type="project" value="UniProtKB-EC"/>
</dbReference>
<dbReference type="EMBL" id="JBHSAF010000014">
    <property type="protein sequence ID" value="MFC3914320.1"/>
    <property type="molecule type" value="Genomic_DNA"/>
</dbReference>
<keyword evidence="6" id="KW-0808">Transferase</keyword>
<dbReference type="SUPFAM" id="SSF103190">
    <property type="entry name" value="Sensory domain-like"/>
    <property type="match status" value="1"/>
</dbReference>
<evidence type="ECO:0000256" key="1">
    <source>
        <dbReference type="ARBA" id="ARBA00012528"/>
    </source>
</evidence>
<keyword evidence="4" id="KW-0472">Membrane</keyword>
<keyword evidence="4" id="KW-0812">Transmembrane</keyword>
<evidence type="ECO:0000256" key="3">
    <source>
        <dbReference type="SAM" id="MobiDB-lite"/>
    </source>
</evidence>
<gene>
    <name evidence="6" type="ORF">ACFOSS_12695</name>
</gene>
<dbReference type="PANTHER" id="PTHR45138:SF9">
    <property type="entry name" value="DIGUANYLATE CYCLASE DGCM-RELATED"/>
    <property type="match status" value="1"/>
</dbReference>
<organism evidence="6 7">
    <name type="scientific">Pseudaeromonas sharmana</name>
    <dbReference type="NCBI Taxonomy" id="328412"/>
    <lineage>
        <taxon>Bacteria</taxon>
        <taxon>Pseudomonadati</taxon>
        <taxon>Pseudomonadota</taxon>
        <taxon>Gammaproteobacteria</taxon>
        <taxon>Aeromonadales</taxon>
        <taxon>Aeromonadaceae</taxon>
        <taxon>Pseudaeromonas</taxon>
    </lineage>
</organism>
<feature type="region of interest" description="Disordered" evidence="3">
    <location>
        <begin position="504"/>
        <end position="533"/>
    </location>
</feature>
<feature type="transmembrane region" description="Helical" evidence="4">
    <location>
        <begin position="12"/>
        <end position="34"/>
    </location>
</feature>
<dbReference type="InterPro" id="IPR000160">
    <property type="entry name" value="GGDEF_dom"/>
</dbReference>
<dbReference type="EC" id="2.7.7.65" evidence="1"/>
<dbReference type="Pfam" id="PF00990">
    <property type="entry name" value="GGDEF"/>
    <property type="match status" value="1"/>
</dbReference>